<evidence type="ECO:0000313" key="2">
    <source>
        <dbReference type="Proteomes" id="UP001197247"/>
    </source>
</evidence>
<dbReference type="Proteomes" id="UP001197247">
    <property type="component" value="Unassembled WGS sequence"/>
</dbReference>
<organism evidence="1 2">
    <name type="scientific">Kineosporia corallincola</name>
    <dbReference type="NCBI Taxonomy" id="2835133"/>
    <lineage>
        <taxon>Bacteria</taxon>
        <taxon>Bacillati</taxon>
        <taxon>Actinomycetota</taxon>
        <taxon>Actinomycetes</taxon>
        <taxon>Kineosporiales</taxon>
        <taxon>Kineosporiaceae</taxon>
        <taxon>Kineosporia</taxon>
    </lineage>
</organism>
<dbReference type="RefSeq" id="WP_214157237.1">
    <property type="nucleotide sequence ID" value="NZ_JAHBAY010000007.1"/>
</dbReference>
<accession>A0ABS5TIM8</accession>
<gene>
    <name evidence="1" type="ORF">KIH74_18605</name>
</gene>
<comment type="caution">
    <text evidence="1">The sequence shown here is derived from an EMBL/GenBank/DDBJ whole genome shotgun (WGS) entry which is preliminary data.</text>
</comment>
<reference evidence="1 2" key="1">
    <citation type="submission" date="2021-05" db="EMBL/GenBank/DDBJ databases">
        <title>Kineosporia and Streptomyces sp. nov. two new marine actinobacteria isolated from Coral.</title>
        <authorList>
            <person name="Buangrab K."/>
            <person name="Sutthacheep M."/>
            <person name="Yeemin T."/>
            <person name="Harunari E."/>
            <person name="Igarashi Y."/>
            <person name="Kanchanasin P."/>
            <person name="Tanasupawat S."/>
            <person name="Phongsopitanun W."/>
        </authorList>
    </citation>
    <scope>NUCLEOTIDE SEQUENCE [LARGE SCALE GENOMIC DNA]</scope>
    <source>
        <strain evidence="1 2">J2-2</strain>
    </source>
</reference>
<sequence>MFSEEHRAAALANQRAAAFIRFQMLGDHEAMSFILRDLEGTSQLSFVTALASLSATIASKHMGEENAKDYFRMVAETSATLAEPLD</sequence>
<dbReference type="EMBL" id="JAHBAY010000007">
    <property type="protein sequence ID" value="MBT0770956.1"/>
    <property type="molecule type" value="Genomic_DNA"/>
</dbReference>
<proteinExistence type="predicted"/>
<keyword evidence="2" id="KW-1185">Reference proteome</keyword>
<name>A0ABS5TIM8_9ACTN</name>
<evidence type="ECO:0000313" key="1">
    <source>
        <dbReference type="EMBL" id="MBT0770956.1"/>
    </source>
</evidence>
<protein>
    <submittedName>
        <fullName evidence="1">Uncharacterized protein</fullName>
    </submittedName>
</protein>